<comment type="function">
    <text evidence="12">IGPS catalyzes the conversion of PRFAR and glutamine to IGP, AICAR and glutamate. The HisH subunit catalyzes the hydrolysis of glutamine to glutamate and ammonia as part of the synthesis of IGP and AICAR. The resulting ammonia molecule is channeled to the active site of HisF.</text>
</comment>
<keyword evidence="9 12" id="KW-0456">Lyase</keyword>
<dbReference type="PANTHER" id="PTHR42701:SF1">
    <property type="entry name" value="IMIDAZOLE GLYCEROL PHOSPHATE SYNTHASE SUBUNIT HISH"/>
    <property type="match status" value="1"/>
</dbReference>
<keyword evidence="7 12" id="KW-0315">Glutamine amidotransferase</keyword>
<dbReference type="NCBIfam" id="TIGR01855">
    <property type="entry name" value="IMP_synth_hisH"/>
    <property type="match status" value="1"/>
</dbReference>
<dbReference type="EMBL" id="JAAIKD010000004">
    <property type="protein sequence ID" value="NEV94266.1"/>
    <property type="molecule type" value="Genomic_DNA"/>
</dbReference>
<sequence length="196" mass="21832">MKIAIIDYGAGNVKSIEFALQRLGFESELTSDAKTIKAADRVIFPGVGEASSAMQMLRRTGLDTLIPKLKQPVLGICLGMQLMCKHCEEGDTKGLGIFDVNVVKFNTNLKVPQVGWNTIFNLKSALFKSVEENSYMYLVHSYYVPTYNNSIATSDYGLEYSVALHKDNFYGVQFHPEKSGQIGEQVLENFIVNCNK</sequence>
<dbReference type="InterPro" id="IPR029062">
    <property type="entry name" value="Class_I_gatase-like"/>
</dbReference>
<dbReference type="InterPro" id="IPR010139">
    <property type="entry name" value="Imidazole-glycPsynth_HisH"/>
</dbReference>
<gene>
    <name evidence="12 15" type="primary">hisH</name>
    <name evidence="15" type="ORF">G3567_08935</name>
</gene>
<name>A0A6B3R0Y1_9FLAO</name>
<evidence type="ECO:0000256" key="1">
    <source>
        <dbReference type="ARBA" id="ARBA00004496"/>
    </source>
</evidence>
<evidence type="ECO:0000256" key="10">
    <source>
        <dbReference type="ARBA" id="ARBA00047838"/>
    </source>
</evidence>
<dbReference type="PANTHER" id="PTHR42701">
    <property type="entry name" value="IMIDAZOLE GLYCEROL PHOSPHATE SYNTHASE SUBUNIT HISH"/>
    <property type="match status" value="1"/>
</dbReference>
<keyword evidence="6 12" id="KW-0378">Hydrolase</keyword>
<evidence type="ECO:0000313" key="16">
    <source>
        <dbReference type="Proteomes" id="UP000478505"/>
    </source>
</evidence>
<comment type="subunit">
    <text evidence="3 12">Heterodimer of HisH and HisF.</text>
</comment>
<evidence type="ECO:0000256" key="11">
    <source>
        <dbReference type="ARBA" id="ARBA00049534"/>
    </source>
</evidence>
<evidence type="ECO:0000256" key="6">
    <source>
        <dbReference type="ARBA" id="ARBA00022801"/>
    </source>
</evidence>
<dbReference type="AlphaFoldDB" id="A0A6B3R0Y1"/>
<dbReference type="RefSeq" id="WP_164004985.1">
    <property type="nucleotide sequence ID" value="NZ_JAAIKD010000004.1"/>
</dbReference>
<evidence type="ECO:0000256" key="2">
    <source>
        <dbReference type="ARBA" id="ARBA00005091"/>
    </source>
</evidence>
<dbReference type="SUPFAM" id="SSF52317">
    <property type="entry name" value="Class I glutamine amidotransferase-like"/>
    <property type="match status" value="1"/>
</dbReference>
<dbReference type="GO" id="GO:0000107">
    <property type="term" value="F:imidazoleglycerol-phosphate synthase activity"/>
    <property type="evidence" value="ECO:0007669"/>
    <property type="project" value="UniProtKB-UniRule"/>
</dbReference>
<protein>
    <recommendedName>
        <fullName evidence="12">Imidazole glycerol phosphate synthase subunit HisH</fullName>
        <ecNumber evidence="12">4.3.2.10</ecNumber>
    </recommendedName>
    <alternativeName>
        <fullName evidence="12">IGP synthase glutaminase subunit</fullName>
        <ecNumber evidence="12">3.5.1.2</ecNumber>
    </alternativeName>
    <alternativeName>
        <fullName evidence="12">IGP synthase subunit HisH</fullName>
    </alternativeName>
    <alternativeName>
        <fullName evidence="12">ImGP synthase subunit HisH</fullName>
        <shortName evidence="12">IGPS subunit HisH</shortName>
    </alternativeName>
</protein>
<dbReference type="EC" id="3.5.1.2" evidence="12"/>
<dbReference type="GO" id="GO:0000105">
    <property type="term" value="P:L-histidine biosynthetic process"/>
    <property type="evidence" value="ECO:0007669"/>
    <property type="project" value="UniProtKB-UniRule"/>
</dbReference>
<evidence type="ECO:0000256" key="5">
    <source>
        <dbReference type="ARBA" id="ARBA00022605"/>
    </source>
</evidence>
<evidence type="ECO:0000256" key="13">
    <source>
        <dbReference type="PIRSR" id="PIRSR000495-1"/>
    </source>
</evidence>
<dbReference type="CDD" id="cd01748">
    <property type="entry name" value="GATase1_IGP_Synthase"/>
    <property type="match status" value="1"/>
</dbReference>
<evidence type="ECO:0000313" key="15">
    <source>
        <dbReference type="EMBL" id="NEV94266.1"/>
    </source>
</evidence>
<comment type="pathway">
    <text evidence="2 12">Amino-acid biosynthesis; L-histidine biosynthesis; L-histidine from 5-phospho-alpha-D-ribose 1-diphosphate: step 5/9.</text>
</comment>
<comment type="caution">
    <text evidence="15">The sequence shown here is derived from an EMBL/GenBank/DDBJ whole genome shotgun (WGS) entry which is preliminary data.</text>
</comment>
<evidence type="ECO:0000256" key="8">
    <source>
        <dbReference type="ARBA" id="ARBA00023102"/>
    </source>
</evidence>
<proteinExistence type="inferred from homology"/>
<evidence type="ECO:0000259" key="14">
    <source>
        <dbReference type="Pfam" id="PF00117"/>
    </source>
</evidence>
<comment type="catalytic activity">
    <reaction evidence="10 12">
        <text>5-[(5-phospho-1-deoxy-D-ribulos-1-ylimino)methylamino]-1-(5-phospho-beta-D-ribosyl)imidazole-4-carboxamide + L-glutamine = D-erythro-1-(imidazol-4-yl)glycerol 3-phosphate + 5-amino-1-(5-phospho-beta-D-ribosyl)imidazole-4-carboxamide + L-glutamate + H(+)</text>
        <dbReference type="Rhea" id="RHEA:24793"/>
        <dbReference type="ChEBI" id="CHEBI:15378"/>
        <dbReference type="ChEBI" id="CHEBI:29985"/>
        <dbReference type="ChEBI" id="CHEBI:58278"/>
        <dbReference type="ChEBI" id="CHEBI:58359"/>
        <dbReference type="ChEBI" id="CHEBI:58475"/>
        <dbReference type="ChEBI" id="CHEBI:58525"/>
        <dbReference type="EC" id="4.3.2.10"/>
    </reaction>
</comment>
<keyword evidence="8 12" id="KW-0368">Histidine biosynthesis</keyword>
<dbReference type="GO" id="GO:0004359">
    <property type="term" value="F:glutaminase activity"/>
    <property type="evidence" value="ECO:0007669"/>
    <property type="project" value="UniProtKB-EC"/>
</dbReference>
<keyword evidence="4 12" id="KW-0963">Cytoplasm</keyword>
<dbReference type="UniPathway" id="UPA00031">
    <property type="reaction ID" value="UER00010"/>
</dbReference>
<evidence type="ECO:0000256" key="7">
    <source>
        <dbReference type="ARBA" id="ARBA00022962"/>
    </source>
</evidence>
<dbReference type="Gene3D" id="3.40.50.880">
    <property type="match status" value="1"/>
</dbReference>
<evidence type="ECO:0000256" key="4">
    <source>
        <dbReference type="ARBA" id="ARBA00022490"/>
    </source>
</evidence>
<dbReference type="PIRSF" id="PIRSF000495">
    <property type="entry name" value="Amidotransf_hisH"/>
    <property type="match status" value="1"/>
</dbReference>
<evidence type="ECO:0000256" key="9">
    <source>
        <dbReference type="ARBA" id="ARBA00023239"/>
    </source>
</evidence>
<feature type="domain" description="Glutamine amidotransferase" evidence="14">
    <location>
        <begin position="5"/>
        <end position="193"/>
    </location>
</feature>
<dbReference type="EC" id="4.3.2.10" evidence="12"/>
<keyword evidence="16" id="KW-1185">Reference proteome</keyword>
<organism evidence="15 16">
    <name type="scientific">Psychroflexus aurantiacus</name>
    <dbReference type="NCBI Taxonomy" id="2709310"/>
    <lineage>
        <taxon>Bacteria</taxon>
        <taxon>Pseudomonadati</taxon>
        <taxon>Bacteroidota</taxon>
        <taxon>Flavobacteriia</taxon>
        <taxon>Flavobacteriales</taxon>
        <taxon>Flavobacteriaceae</taxon>
        <taxon>Psychroflexus</taxon>
    </lineage>
</organism>
<accession>A0A6B3R0Y1</accession>
<dbReference type="InterPro" id="IPR017926">
    <property type="entry name" value="GATASE"/>
</dbReference>
<evidence type="ECO:0000256" key="3">
    <source>
        <dbReference type="ARBA" id="ARBA00011152"/>
    </source>
</evidence>
<dbReference type="Proteomes" id="UP000478505">
    <property type="component" value="Unassembled WGS sequence"/>
</dbReference>
<evidence type="ECO:0000256" key="12">
    <source>
        <dbReference type="HAMAP-Rule" id="MF_00278"/>
    </source>
</evidence>
<feature type="active site" description="Nucleophile" evidence="12 13">
    <location>
        <position position="77"/>
    </location>
</feature>
<dbReference type="Pfam" id="PF00117">
    <property type="entry name" value="GATase"/>
    <property type="match status" value="1"/>
</dbReference>
<dbReference type="GO" id="GO:0005737">
    <property type="term" value="C:cytoplasm"/>
    <property type="evidence" value="ECO:0007669"/>
    <property type="project" value="UniProtKB-SubCell"/>
</dbReference>
<keyword evidence="5 12" id="KW-0028">Amino-acid biosynthesis</keyword>
<feature type="active site" evidence="12 13">
    <location>
        <position position="177"/>
    </location>
</feature>
<feature type="active site" evidence="12 13">
    <location>
        <position position="175"/>
    </location>
</feature>
<comment type="catalytic activity">
    <reaction evidence="11 12">
        <text>L-glutamine + H2O = L-glutamate + NH4(+)</text>
        <dbReference type="Rhea" id="RHEA:15889"/>
        <dbReference type="ChEBI" id="CHEBI:15377"/>
        <dbReference type="ChEBI" id="CHEBI:28938"/>
        <dbReference type="ChEBI" id="CHEBI:29985"/>
        <dbReference type="ChEBI" id="CHEBI:58359"/>
        <dbReference type="EC" id="3.5.1.2"/>
    </reaction>
</comment>
<dbReference type="FunFam" id="3.40.50.880:FF:000009">
    <property type="entry name" value="Imidazole glycerol phosphate synthase subunit HisH"/>
    <property type="match status" value="1"/>
</dbReference>
<dbReference type="GO" id="GO:0016829">
    <property type="term" value="F:lyase activity"/>
    <property type="evidence" value="ECO:0007669"/>
    <property type="project" value="UniProtKB-KW"/>
</dbReference>
<comment type="subcellular location">
    <subcellularLocation>
        <location evidence="1 12">Cytoplasm</location>
    </subcellularLocation>
</comment>
<dbReference type="HAMAP" id="MF_00278">
    <property type="entry name" value="HisH"/>
    <property type="match status" value="1"/>
</dbReference>
<dbReference type="PROSITE" id="PS51273">
    <property type="entry name" value="GATASE_TYPE_1"/>
    <property type="match status" value="1"/>
</dbReference>
<reference evidence="15 16" key="1">
    <citation type="submission" date="2020-02" db="EMBL/GenBank/DDBJ databases">
        <title>Flavobacteriaceae Psychroflexus bacterium YR1-1, complete genome.</title>
        <authorList>
            <person name="Li Y."/>
            <person name="Wu S."/>
        </authorList>
    </citation>
    <scope>NUCLEOTIDE SEQUENCE [LARGE SCALE GENOMIC DNA]</scope>
    <source>
        <strain evidence="15 16">YR1-1</strain>
    </source>
</reference>